<dbReference type="Proteomes" id="UP000266841">
    <property type="component" value="Unassembled WGS sequence"/>
</dbReference>
<feature type="region of interest" description="Disordered" evidence="1">
    <location>
        <begin position="46"/>
        <end position="76"/>
    </location>
</feature>
<dbReference type="AlphaFoldDB" id="K0T661"/>
<gene>
    <name evidence="2" type="ORF">THAOC_05233</name>
</gene>
<evidence type="ECO:0000313" key="2">
    <source>
        <dbReference type="EMBL" id="EJK73160.1"/>
    </source>
</evidence>
<name>K0T661_THAOC</name>
<evidence type="ECO:0000313" key="3">
    <source>
        <dbReference type="Proteomes" id="UP000266841"/>
    </source>
</evidence>
<dbReference type="EMBL" id="AGNL01004766">
    <property type="protein sequence ID" value="EJK73160.1"/>
    <property type="molecule type" value="Genomic_DNA"/>
</dbReference>
<protein>
    <submittedName>
        <fullName evidence="2">Uncharacterized protein</fullName>
    </submittedName>
</protein>
<accession>K0T661</accession>
<feature type="compositionally biased region" description="Low complexity" evidence="1">
    <location>
        <begin position="53"/>
        <end position="69"/>
    </location>
</feature>
<proteinExistence type="predicted"/>
<sequence length="181" mass="19625">MSGKLPAHFGQFIALSPSKRKRIGDAAALCGRPVYAVCMQWPDLRTPGGGGSTERPPSSTRSFSSHSPPGVDPNAPQLDAATLAKIVATALPAAVALFNRLRDVYVTSTANDGVMGEHVTYLKVLSSPGPEIEGLLTRIIYQLTHSKQDLTWMRENLQDEHLRIMESLTPTAQETLQWSTS</sequence>
<keyword evidence="3" id="KW-1185">Reference proteome</keyword>
<evidence type="ECO:0000256" key="1">
    <source>
        <dbReference type="SAM" id="MobiDB-lite"/>
    </source>
</evidence>
<comment type="caution">
    <text evidence="2">The sequence shown here is derived from an EMBL/GenBank/DDBJ whole genome shotgun (WGS) entry which is preliminary data.</text>
</comment>
<reference evidence="2 3" key="1">
    <citation type="journal article" date="2012" name="Genome Biol.">
        <title>Genome and low-iron response of an oceanic diatom adapted to chronic iron limitation.</title>
        <authorList>
            <person name="Lommer M."/>
            <person name="Specht M."/>
            <person name="Roy A.S."/>
            <person name="Kraemer L."/>
            <person name="Andreson R."/>
            <person name="Gutowska M.A."/>
            <person name="Wolf J."/>
            <person name="Bergner S.V."/>
            <person name="Schilhabel M.B."/>
            <person name="Klostermeier U.C."/>
            <person name="Beiko R.G."/>
            <person name="Rosenstiel P."/>
            <person name="Hippler M."/>
            <person name="Laroche J."/>
        </authorList>
    </citation>
    <scope>NUCLEOTIDE SEQUENCE [LARGE SCALE GENOMIC DNA]</scope>
    <source>
        <strain evidence="2 3">CCMP1005</strain>
    </source>
</reference>
<organism evidence="2 3">
    <name type="scientific">Thalassiosira oceanica</name>
    <name type="common">Marine diatom</name>
    <dbReference type="NCBI Taxonomy" id="159749"/>
    <lineage>
        <taxon>Eukaryota</taxon>
        <taxon>Sar</taxon>
        <taxon>Stramenopiles</taxon>
        <taxon>Ochrophyta</taxon>
        <taxon>Bacillariophyta</taxon>
        <taxon>Coscinodiscophyceae</taxon>
        <taxon>Thalassiosirophycidae</taxon>
        <taxon>Thalassiosirales</taxon>
        <taxon>Thalassiosiraceae</taxon>
        <taxon>Thalassiosira</taxon>
    </lineage>
</organism>